<sequence>MATYAKKRHNVSKRARLSTTRSQGLSIFDNEVDTSGDTLQDIFPEIDGPSQPFIPSIKKPSLEKKPKAILPKDKTRRVSKTSTAKPSKPKPKKKIVDPWDDLLSNIDDIPVHLPKISLDEDSEDGNDVTTDSTPAPFTIDLNFDDSTDEPVQPTQAILPRLPTVSQTKTYSQDRSYRIEDQMIDVRQELEESISNKHDFGDNDSDDNGDVVNVNDLRTAGRLNQYQDIIDGLVSNMTNLQLSSLLELVNNKHAEAMFSHVIKLVDCEKEIIRYVSSVVAFQVFQKTPDMVVKYLDKLHLVWLGLKLRIDSGQVARIYRDVIQKLTTENYSGEFLGAVDEYGAMTKKLCLLILDQGSELELAMVGRFLESSEHLTSEDHAKLKLRLDTRLGGRQAERKDGLLMSQ</sequence>
<protein>
    <submittedName>
        <fullName evidence="2">Uncharacterized protein</fullName>
    </submittedName>
</protein>
<gene>
    <name evidence="2" type="ORF">Cantr_06258</name>
</gene>
<keyword evidence="3" id="KW-1185">Reference proteome</keyword>
<accession>A0A367XY89</accession>
<evidence type="ECO:0000313" key="3">
    <source>
        <dbReference type="Proteomes" id="UP000253472"/>
    </source>
</evidence>
<feature type="region of interest" description="Disordered" evidence="1">
    <location>
        <begin position="1"/>
        <end position="96"/>
    </location>
</feature>
<dbReference type="OrthoDB" id="4026116at2759"/>
<feature type="compositionally biased region" description="Basic and acidic residues" evidence="1">
    <location>
        <begin position="60"/>
        <end position="73"/>
    </location>
</feature>
<comment type="caution">
    <text evidence="2">The sequence shown here is derived from an EMBL/GenBank/DDBJ whole genome shotgun (WGS) entry which is preliminary data.</text>
</comment>
<organism evidence="2 3">
    <name type="scientific">Candida viswanathii</name>
    <dbReference type="NCBI Taxonomy" id="5486"/>
    <lineage>
        <taxon>Eukaryota</taxon>
        <taxon>Fungi</taxon>
        <taxon>Dikarya</taxon>
        <taxon>Ascomycota</taxon>
        <taxon>Saccharomycotina</taxon>
        <taxon>Pichiomycetes</taxon>
        <taxon>Debaryomycetaceae</taxon>
        <taxon>Candida/Lodderomyces clade</taxon>
        <taxon>Candida</taxon>
    </lineage>
</organism>
<reference evidence="2 3" key="1">
    <citation type="submission" date="2018-06" db="EMBL/GenBank/DDBJ databases">
        <title>Whole genome sequencing of Candida tropicalis (genome annotated by CSBL at Korea University).</title>
        <authorList>
            <person name="Ahn J."/>
        </authorList>
    </citation>
    <scope>NUCLEOTIDE SEQUENCE [LARGE SCALE GENOMIC DNA]</scope>
    <source>
        <strain evidence="2 3">ATCC 20962</strain>
    </source>
</reference>
<dbReference type="EMBL" id="QLNQ01000028">
    <property type="protein sequence ID" value="RCK57752.1"/>
    <property type="molecule type" value="Genomic_DNA"/>
</dbReference>
<feature type="compositionally biased region" description="Basic residues" evidence="1">
    <location>
        <begin position="1"/>
        <end position="16"/>
    </location>
</feature>
<proteinExistence type="predicted"/>
<dbReference type="AlphaFoldDB" id="A0A367XY89"/>
<evidence type="ECO:0000313" key="2">
    <source>
        <dbReference type="EMBL" id="RCK57752.1"/>
    </source>
</evidence>
<dbReference type="Proteomes" id="UP000253472">
    <property type="component" value="Unassembled WGS sequence"/>
</dbReference>
<evidence type="ECO:0000256" key="1">
    <source>
        <dbReference type="SAM" id="MobiDB-lite"/>
    </source>
</evidence>
<name>A0A367XY89_9ASCO</name>